<evidence type="ECO:0000256" key="1">
    <source>
        <dbReference type="SAM" id="MobiDB-lite"/>
    </source>
</evidence>
<dbReference type="RefSeq" id="WP_075616512.1">
    <property type="nucleotide sequence ID" value="NZ_JACIED010000009.1"/>
</dbReference>
<accession>A0A7W6HST2</accession>
<dbReference type="EMBL" id="JACIED010000009">
    <property type="protein sequence ID" value="MBB4010513.1"/>
    <property type="molecule type" value="Genomic_DNA"/>
</dbReference>
<dbReference type="OrthoDB" id="8251053at2"/>
<evidence type="ECO:0000313" key="3">
    <source>
        <dbReference type="Proteomes" id="UP000544107"/>
    </source>
</evidence>
<dbReference type="InterPro" id="IPR010680">
    <property type="entry name" value="TraH_2"/>
</dbReference>
<dbReference type="AlphaFoldDB" id="A0A7W6HST2"/>
<feature type="compositionally biased region" description="Basic and acidic residues" evidence="1">
    <location>
        <begin position="52"/>
        <end position="62"/>
    </location>
</feature>
<organism evidence="2 3">
    <name type="scientific">Allorhizobium taibaishanense</name>
    <dbReference type="NCBI Taxonomy" id="887144"/>
    <lineage>
        <taxon>Bacteria</taxon>
        <taxon>Pseudomonadati</taxon>
        <taxon>Pseudomonadota</taxon>
        <taxon>Alphaproteobacteria</taxon>
        <taxon>Hyphomicrobiales</taxon>
        <taxon>Rhizobiaceae</taxon>
        <taxon>Rhizobium/Agrobacterium group</taxon>
        <taxon>Allorhizobium</taxon>
    </lineage>
</organism>
<reference evidence="2 3" key="1">
    <citation type="submission" date="2020-08" db="EMBL/GenBank/DDBJ databases">
        <title>Genomic Encyclopedia of Type Strains, Phase IV (KMG-IV): sequencing the most valuable type-strain genomes for metagenomic binning, comparative biology and taxonomic classification.</title>
        <authorList>
            <person name="Goeker M."/>
        </authorList>
    </citation>
    <scope>NUCLEOTIDE SEQUENCE [LARGE SCALE GENOMIC DNA]</scope>
    <source>
        <strain evidence="2 3">DSM 100021</strain>
    </source>
</reference>
<dbReference type="Pfam" id="PF06871">
    <property type="entry name" value="TraH_2"/>
    <property type="match status" value="1"/>
</dbReference>
<sequence>MPPQVTYDATIGWQTGYFEGVAVFCAEDPGQAEITRPETAYRLKPGRSGALENHDDATEARPADPNNASIKIDLSDIGARP</sequence>
<name>A0A7W6HST2_9HYPH</name>
<feature type="region of interest" description="Disordered" evidence="1">
    <location>
        <begin position="36"/>
        <end position="81"/>
    </location>
</feature>
<gene>
    <name evidence="2" type="ORF">GGQ71_004814</name>
</gene>
<evidence type="ECO:0000313" key="2">
    <source>
        <dbReference type="EMBL" id="MBB4010513.1"/>
    </source>
</evidence>
<protein>
    <submittedName>
        <fullName evidence="2">Uncharacterized protein</fullName>
    </submittedName>
</protein>
<comment type="caution">
    <text evidence="2">The sequence shown here is derived from an EMBL/GenBank/DDBJ whole genome shotgun (WGS) entry which is preliminary data.</text>
</comment>
<proteinExistence type="predicted"/>
<dbReference type="Proteomes" id="UP000544107">
    <property type="component" value="Unassembled WGS sequence"/>
</dbReference>